<evidence type="ECO:0000256" key="5">
    <source>
        <dbReference type="ARBA" id="ARBA00022842"/>
    </source>
</evidence>
<dbReference type="GO" id="GO:0009252">
    <property type="term" value="P:peptidoglycan biosynthetic process"/>
    <property type="evidence" value="ECO:0007669"/>
    <property type="project" value="TreeGrafter"/>
</dbReference>
<dbReference type="GO" id="GO:0000287">
    <property type="term" value="F:magnesium ion binding"/>
    <property type="evidence" value="ECO:0007669"/>
    <property type="project" value="InterPro"/>
</dbReference>
<evidence type="ECO:0000256" key="3">
    <source>
        <dbReference type="ARBA" id="ARBA00022553"/>
    </source>
</evidence>
<proteinExistence type="inferred from homology"/>
<dbReference type="GO" id="GO:0008966">
    <property type="term" value="F:phosphoglucosamine mutase activity"/>
    <property type="evidence" value="ECO:0007669"/>
    <property type="project" value="TreeGrafter"/>
</dbReference>
<dbReference type="Gene3D" id="3.40.120.10">
    <property type="entry name" value="Alpha-D-Glucose-1,6-Bisphosphate, subunit A, domain 3"/>
    <property type="match status" value="3"/>
</dbReference>
<evidence type="ECO:0000259" key="8">
    <source>
        <dbReference type="Pfam" id="PF02879"/>
    </source>
</evidence>
<dbReference type="EMBL" id="UINC01098943">
    <property type="protein sequence ID" value="SVC57841.1"/>
    <property type="molecule type" value="Genomic_DNA"/>
</dbReference>
<gene>
    <name evidence="9" type="ORF">METZ01_LOCUS310695</name>
</gene>
<dbReference type="InterPro" id="IPR050060">
    <property type="entry name" value="Phosphoglucosamine_mutase"/>
</dbReference>
<keyword evidence="4" id="KW-0479">Metal-binding</keyword>
<evidence type="ECO:0000313" key="9">
    <source>
        <dbReference type="EMBL" id="SVC57841.1"/>
    </source>
</evidence>
<evidence type="ECO:0000256" key="1">
    <source>
        <dbReference type="ARBA" id="ARBA00001946"/>
    </source>
</evidence>
<dbReference type="GO" id="GO:0006048">
    <property type="term" value="P:UDP-N-acetylglucosamine biosynthetic process"/>
    <property type="evidence" value="ECO:0007669"/>
    <property type="project" value="TreeGrafter"/>
</dbReference>
<dbReference type="PANTHER" id="PTHR42946">
    <property type="entry name" value="PHOSPHOHEXOSE MUTASE"/>
    <property type="match status" value="1"/>
</dbReference>
<keyword evidence="3" id="KW-0597">Phosphoprotein</keyword>
<dbReference type="PRINTS" id="PR00509">
    <property type="entry name" value="PGMPMM"/>
</dbReference>
<dbReference type="SUPFAM" id="SSF53738">
    <property type="entry name" value="Phosphoglucomutase, first 3 domains"/>
    <property type="match status" value="2"/>
</dbReference>
<organism evidence="9">
    <name type="scientific">marine metagenome</name>
    <dbReference type="NCBI Taxonomy" id="408172"/>
    <lineage>
        <taxon>unclassified sequences</taxon>
        <taxon>metagenomes</taxon>
        <taxon>ecological metagenomes</taxon>
    </lineage>
</organism>
<evidence type="ECO:0000259" key="7">
    <source>
        <dbReference type="Pfam" id="PF02878"/>
    </source>
</evidence>
<evidence type="ECO:0000256" key="2">
    <source>
        <dbReference type="ARBA" id="ARBA00010231"/>
    </source>
</evidence>
<dbReference type="GO" id="GO:0005975">
    <property type="term" value="P:carbohydrate metabolic process"/>
    <property type="evidence" value="ECO:0007669"/>
    <property type="project" value="InterPro"/>
</dbReference>
<dbReference type="InterPro" id="IPR016066">
    <property type="entry name" value="A-D-PHexomutase_CS"/>
</dbReference>
<dbReference type="PANTHER" id="PTHR42946:SF1">
    <property type="entry name" value="PHOSPHOGLUCOMUTASE (ALPHA-D-GLUCOSE-1,6-BISPHOSPHATE-DEPENDENT)"/>
    <property type="match status" value="1"/>
</dbReference>
<dbReference type="GO" id="GO:0004615">
    <property type="term" value="F:phosphomannomutase activity"/>
    <property type="evidence" value="ECO:0007669"/>
    <property type="project" value="TreeGrafter"/>
</dbReference>
<dbReference type="Pfam" id="PF02878">
    <property type="entry name" value="PGM_PMM_I"/>
    <property type="match status" value="1"/>
</dbReference>
<dbReference type="InterPro" id="IPR005841">
    <property type="entry name" value="Alpha-D-phosphohexomutase_SF"/>
</dbReference>
<comment type="cofactor">
    <cofactor evidence="1">
        <name>Mg(2+)</name>
        <dbReference type="ChEBI" id="CHEBI:18420"/>
    </cofactor>
</comment>
<name>A0A382NE31_9ZZZZ</name>
<keyword evidence="6" id="KW-0413">Isomerase</keyword>
<dbReference type="PROSITE" id="PS00710">
    <property type="entry name" value="PGM_PMM"/>
    <property type="match status" value="1"/>
</dbReference>
<dbReference type="AlphaFoldDB" id="A0A382NE31"/>
<dbReference type="FunFam" id="3.40.120.10:FF:000003">
    <property type="entry name" value="Phosphoglucosamine mutase"/>
    <property type="match status" value="1"/>
</dbReference>
<reference evidence="9" key="1">
    <citation type="submission" date="2018-05" db="EMBL/GenBank/DDBJ databases">
        <authorList>
            <person name="Lanie J.A."/>
            <person name="Ng W.-L."/>
            <person name="Kazmierczak K.M."/>
            <person name="Andrzejewski T.M."/>
            <person name="Davidsen T.M."/>
            <person name="Wayne K.J."/>
            <person name="Tettelin H."/>
            <person name="Glass J.I."/>
            <person name="Rusch D."/>
            <person name="Podicherti R."/>
            <person name="Tsui H.-C.T."/>
            <person name="Winkler M.E."/>
        </authorList>
    </citation>
    <scope>NUCLEOTIDE SEQUENCE</scope>
</reference>
<evidence type="ECO:0008006" key="10">
    <source>
        <dbReference type="Google" id="ProtNLM"/>
    </source>
</evidence>
<keyword evidence="5" id="KW-0460">Magnesium</keyword>
<feature type="domain" description="Alpha-D-phosphohexomutase alpha/beta/alpha" evidence="7">
    <location>
        <begin position="4"/>
        <end position="133"/>
    </location>
</feature>
<evidence type="ECO:0000256" key="4">
    <source>
        <dbReference type="ARBA" id="ARBA00022723"/>
    </source>
</evidence>
<feature type="non-terminal residue" evidence="9">
    <location>
        <position position="273"/>
    </location>
</feature>
<dbReference type="GO" id="GO:0005829">
    <property type="term" value="C:cytosol"/>
    <property type="evidence" value="ECO:0007669"/>
    <property type="project" value="TreeGrafter"/>
</dbReference>
<dbReference type="Pfam" id="PF02879">
    <property type="entry name" value="PGM_PMM_II"/>
    <property type="match status" value="1"/>
</dbReference>
<accession>A0A382NE31</accession>
<sequence length="273" mass="28752">MTQRLFGTDGIRGAAGKFPLDGPTVTRIGAALVLSLGQKHLEKSIVIGRDTRESSQWIEHALAVGAAAEGARVTSIGVAPTPAVAFLTSSNGFDAGVVISASHNPYGDNGIKIFSAGGIKLNEQRETVLAKIVCDDSWSTPDAGSAPVVESELLRLYFQHVRSVLPNPTGLRPMRLAVDCANGATVGVAPRLFGELGFEVITTGCEPDGRNINDGCGSTHPEHLSQLVKTRECRMGVALDGDGDRAIFVDGRGHVLDGDKVLFVCAKHLQSEN</sequence>
<dbReference type="InterPro" id="IPR005845">
    <property type="entry name" value="A-D-PHexomutase_a/b/a-II"/>
</dbReference>
<protein>
    <recommendedName>
        <fullName evidence="10">Alpha-D-phosphohexomutase alpha/beta/alpha domain-containing protein</fullName>
    </recommendedName>
</protein>
<comment type="similarity">
    <text evidence="2">Belongs to the phosphohexose mutase family.</text>
</comment>
<dbReference type="InterPro" id="IPR005844">
    <property type="entry name" value="A-D-PHexomutase_a/b/a-I"/>
</dbReference>
<dbReference type="FunFam" id="3.40.120.10:FF:000001">
    <property type="entry name" value="Phosphoglucosamine mutase"/>
    <property type="match status" value="1"/>
</dbReference>
<evidence type="ECO:0000256" key="6">
    <source>
        <dbReference type="ARBA" id="ARBA00023235"/>
    </source>
</evidence>
<dbReference type="InterPro" id="IPR016055">
    <property type="entry name" value="A-D-PHexomutase_a/b/a-I/II/III"/>
</dbReference>
<feature type="domain" description="Alpha-D-phosphohexomutase alpha/beta/alpha" evidence="8">
    <location>
        <begin position="157"/>
        <end position="253"/>
    </location>
</feature>